<sequence length="186" mass="19869">MLNRSARLARRVALTILGLAVLGLGVAMLALPGPGFLVVALGFFILSLEYEWARHRFEQARQKAADLADQAAANAWSTAFTVVFGIGMIAAGIVWIVVDTLPASSPWSGGSLIFSGLVVLSTMFVSLWQARQAREAGLPTPAELIEQREHAEKLEQDGEFQHGGKPEHGVNSAPAEPSRQRATGPA</sequence>
<feature type="transmembrane region" description="Helical" evidence="2">
    <location>
        <begin position="12"/>
        <end position="30"/>
    </location>
</feature>
<dbReference type="Pfam" id="PF09656">
    <property type="entry name" value="PGPGW"/>
    <property type="match status" value="1"/>
</dbReference>
<evidence type="ECO:0000256" key="1">
    <source>
        <dbReference type="SAM" id="MobiDB-lite"/>
    </source>
</evidence>
<evidence type="ECO:0000313" key="4">
    <source>
        <dbReference type="Proteomes" id="UP000179769"/>
    </source>
</evidence>
<feature type="transmembrane region" description="Helical" evidence="2">
    <location>
        <begin position="110"/>
        <end position="128"/>
    </location>
</feature>
<dbReference type="RefSeq" id="WP_071062547.1">
    <property type="nucleotide sequence ID" value="NZ_JBFLUH010000172.1"/>
</dbReference>
<reference evidence="4" key="1">
    <citation type="submission" date="2016-07" db="EMBL/GenBank/DDBJ databases">
        <title>Frankia sp. NRRL B-16219 Genome sequencing.</title>
        <authorList>
            <person name="Ghodhbane-Gtari F."/>
            <person name="Swanson E."/>
            <person name="Gueddou A."/>
            <person name="Louati M."/>
            <person name="Nouioui I."/>
            <person name="Hezbri K."/>
            <person name="Abebe-Akele F."/>
            <person name="Simpson S."/>
            <person name="Morris K."/>
            <person name="Thomas K."/>
            <person name="Gtari M."/>
            <person name="Tisa L.S."/>
        </authorList>
    </citation>
    <scope>NUCLEOTIDE SEQUENCE [LARGE SCALE GENOMIC DNA]</scope>
    <source>
        <strain evidence="4">NRRL B-16219</strain>
    </source>
</reference>
<proteinExistence type="predicted"/>
<dbReference type="AlphaFoldDB" id="A0A1S1QBH2"/>
<gene>
    <name evidence="3" type="ORF">BBK14_15965</name>
</gene>
<evidence type="ECO:0008006" key="5">
    <source>
        <dbReference type="Google" id="ProtNLM"/>
    </source>
</evidence>
<dbReference type="SUPFAM" id="SSF103473">
    <property type="entry name" value="MFS general substrate transporter"/>
    <property type="match status" value="1"/>
</dbReference>
<keyword evidence="2" id="KW-1133">Transmembrane helix</keyword>
<evidence type="ECO:0000313" key="3">
    <source>
        <dbReference type="EMBL" id="OHV32188.1"/>
    </source>
</evidence>
<feature type="transmembrane region" description="Helical" evidence="2">
    <location>
        <begin position="36"/>
        <end position="53"/>
    </location>
</feature>
<keyword evidence="2" id="KW-0472">Membrane</keyword>
<evidence type="ECO:0000256" key="2">
    <source>
        <dbReference type="SAM" id="Phobius"/>
    </source>
</evidence>
<protein>
    <recommendedName>
        <fullName evidence="5">Transmembrane protein (PGPGW)</fullName>
    </recommendedName>
</protein>
<keyword evidence="4" id="KW-1185">Reference proteome</keyword>
<feature type="region of interest" description="Disordered" evidence="1">
    <location>
        <begin position="144"/>
        <end position="186"/>
    </location>
</feature>
<comment type="caution">
    <text evidence="3">The sequence shown here is derived from an EMBL/GenBank/DDBJ whole genome shotgun (WGS) entry which is preliminary data.</text>
</comment>
<feature type="transmembrane region" description="Helical" evidence="2">
    <location>
        <begin position="74"/>
        <end position="98"/>
    </location>
</feature>
<dbReference type="InterPro" id="IPR019099">
    <property type="entry name" value="Uncharacterised_PGPGW_TM"/>
</dbReference>
<name>A0A1S1QBH2_9ACTN</name>
<keyword evidence="2" id="KW-0812">Transmembrane</keyword>
<dbReference type="Proteomes" id="UP000179769">
    <property type="component" value="Unassembled WGS sequence"/>
</dbReference>
<dbReference type="EMBL" id="MAXA01000158">
    <property type="protein sequence ID" value="OHV32188.1"/>
    <property type="molecule type" value="Genomic_DNA"/>
</dbReference>
<dbReference type="InterPro" id="IPR036259">
    <property type="entry name" value="MFS_trans_sf"/>
</dbReference>
<organism evidence="3 4">
    <name type="scientific">Parafrankia soli</name>
    <dbReference type="NCBI Taxonomy" id="2599596"/>
    <lineage>
        <taxon>Bacteria</taxon>
        <taxon>Bacillati</taxon>
        <taxon>Actinomycetota</taxon>
        <taxon>Actinomycetes</taxon>
        <taxon>Frankiales</taxon>
        <taxon>Frankiaceae</taxon>
        <taxon>Parafrankia</taxon>
    </lineage>
</organism>
<dbReference type="OrthoDB" id="3213796at2"/>
<feature type="compositionally biased region" description="Basic and acidic residues" evidence="1">
    <location>
        <begin position="145"/>
        <end position="168"/>
    </location>
</feature>
<accession>A0A1S1QBH2</accession>